<feature type="site" description="Activates thiol group during catalysis" evidence="6">
    <location>
        <position position="188"/>
    </location>
</feature>
<dbReference type="CDD" id="cd18126">
    <property type="entry name" value="GAPDH_I_C"/>
    <property type="match status" value="1"/>
</dbReference>
<dbReference type="Gene3D" id="3.40.50.720">
    <property type="entry name" value="NAD(P)-binding Rossmann-like Domain"/>
    <property type="match status" value="1"/>
</dbReference>
<protein>
    <recommendedName>
        <fullName evidence="8">Glyceraldehyde-3-phosphate dehydrogenase</fullName>
        <ecNumber evidence="8">1.2.1.-</ecNumber>
    </recommendedName>
</protein>
<dbReference type="SUPFAM" id="SSF51735">
    <property type="entry name" value="NAD(P)-binding Rossmann-fold domains"/>
    <property type="match status" value="1"/>
</dbReference>
<evidence type="ECO:0000256" key="1">
    <source>
        <dbReference type="ARBA" id="ARBA00007406"/>
    </source>
</evidence>
<dbReference type="InterPro" id="IPR036291">
    <property type="entry name" value="NAD(P)-bd_dom_sf"/>
</dbReference>
<evidence type="ECO:0000256" key="2">
    <source>
        <dbReference type="ARBA" id="ARBA00023002"/>
    </source>
</evidence>
<dbReference type="InterPro" id="IPR020830">
    <property type="entry name" value="GlycerAld_3-P_DH_AS"/>
</dbReference>
<dbReference type="InterPro" id="IPR006424">
    <property type="entry name" value="Glyceraldehyde-3-P_DH_1"/>
</dbReference>
<dbReference type="SMART" id="SM00846">
    <property type="entry name" value="Gp_dh_N"/>
    <property type="match status" value="1"/>
</dbReference>
<feature type="binding site" evidence="4">
    <location>
        <begin position="160"/>
        <end position="162"/>
    </location>
    <ligand>
        <name>D-glyceraldehyde 3-phosphate</name>
        <dbReference type="ChEBI" id="CHEBI:59776"/>
    </ligand>
</feature>
<evidence type="ECO:0000256" key="8">
    <source>
        <dbReference type="RuleBase" id="RU361160"/>
    </source>
</evidence>
<dbReference type="InterPro" id="IPR020828">
    <property type="entry name" value="GlycerAld_3-P_DH_NAD(P)-bd"/>
</dbReference>
<dbReference type="Pfam" id="PF00044">
    <property type="entry name" value="Gp_dh_N"/>
    <property type="match status" value="1"/>
</dbReference>
<dbReference type="InterPro" id="IPR020831">
    <property type="entry name" value="GlycerAld/Erythrose_P_DH"/>
</dbReference>
<dbReference type="Gene3D" id="3.30.360.10">
    <property type="entry name" value="Dihydrodipicolinate Reductase, domain 2"/>
    <property type="match status" value="1"/>
</dbReference>
<evidence type="ECO:0000256" key="7">
    <source>
        <dbReference type="RuleBase" id="RU000397"/>
    </source>
</evidence>
<dbReference type="NCBIfam" id="TIGR01534">
    <property type="entry name" value="GAPDH-I"/>
    <property type="match status" value="1"/>
</dbReference>
<gene>
    <name evidence="10" type="primary">gap</name>
    <name evidence="10" type="ORF">CVV26_01140</name>
</gene>
<evidence type="ECO:0000256" key="4">
    <source>
        <dbReference type="PIRSR" id="PIRSR000149-2"/>
    </source>
</evidence>
<dbReference type="PANTHER" id="PTHR43148">
    <property type="entry name" value="GLYCERALDEHYDE-3-PHOSPHATE DEHYDROGENASE 2"/>
    <property type="match status" value="1"/>
</dbReference>
<dbReference type="PIRSF" id="PIRSF000149">
    <property type="entry name" value="GAP_DH"/>
    <property type="match status" value="1"/>
</dbReference>
<dbReference type="InterPro" id="IPR020829">
    <property type="entry name" value="GlycerAld_3-P_DH_cat"/>
</dbReference>
<dbReference type="FunFam" id="3.40.50.720:FF:000001">
    <property type="entry name" value="Glyceraldehyde-3-phosphate dehydrogenase"/>
    <property type="match status" value="1"/>
</dbReference>
<dbReference type="SUPFAM" id="SSF55347">
    <property type="entry name" value="Glyceraldehyde-3-phosphate dehydrogenase-like, C-terminal domain"/>
    <property type="match status" value="1"/>
</dbReference>
<dbReference type="Pfam" id="PF02800">
    <property type="entry name" value="Gp_dh_C"/>
    <property type="match status" value="1"/>
</dbReference>
<evidence type="ECO:0000256" key="3">
    <source>
        <dbReference type="PIRSR" id="PIRSR000149-1"/>
    </source>
</evidence>
<dbReference type="PRINTS" id="PR00078">
    <property type="entry name" value="G3PDHDRGNASE"/>
</dbReference>
<feature type="binding site" evidence="5">
    <location>
        <begin position="13"/>
        <end position="14"/>
    </location>
    <ligand>
        <name>NAD(+)</name>
        <dbReference type="ChEBI" id="CHEBI:57540"/>
    </ligand>
</feature>
<feature type="binding site" evidence="4">
    <location>
        <begin position="219"/>
        <end position="220"/>
    </location>
    <ligand>
        <name>D-glyceraldehyde 3-phosphate</name>
        <dbReference type="ChEBI" id="CHEBI:59776"/>
    </ligand>
</feature>
<proteinExistence type="inferred from homology"/>
<dbReference type="GO" id="GO:0006006">
    <property type="term" value="P:glucose metabolic process"/>
    <property type="evidence" value="ECO:0007669"/>
    <property type="project" value="InterPro"/>
</dbReference>
<comment type="similarity">
    <text evidence="1 7">Belongs to the glyceraldehyde-3-phosphate dehydrogenase family.</text>
</comment>
<feature type="binding site" evidence="5">
    <location>
        <position position="323"/>
    </location>
    <ligand>
        <name>NAD(+)</name>
        <dbReference type="ChEBI" id="CHEBI:57540"/>
    </ligand>
</feature>
<reference evidence="10 11" key="1">
    <citation type="journal article" date="2017" name="ISME J.">
        <title>Potential for microbial H2 and metal transformations associated with novel bacteria and archaea in deep terrestrial subsurface sediments.</title>
        <authorList>
            <person name="Hernsdorf A.W."/>
            <person name="Amano Y."/>
            <person name="Miyakawa K."/>
            <person name="Ise K."/>
            <person name="Suzuki Y."/>
            <person name="Anantharaman K."/>
            <person name="Probst A."/>
            <person name="Burstein D."/>
            <person name="Thomas B.C."/>
            <person name="Banfield J.F."/>
        </authorList>
    </citation>
    <scope>NUCLEOTIDE SEQUENCE [LARGE SCALE GENOMIC DNA]</scope>
    <source>
        <strain evidence="10">HGW-Kuenenbacteria-1</strain>
    </source>
</reference>
<dbReference type="GO" id="GO:0016620">
    <property type="term" value="F:oxidoreductase activity, acting on the aldehyde or oxo group of donors, NAD or NADP as acceptor"/>
    <property type="evidence" value="ECO:0007669"/>
    <property type="project" value="InterPro"/>
</dbReference>
<dbReference type="EMBL" id="PGYQ01000002">
    <property type="protein sequence ID" value="PKL72598.1"/>
    <property type="molecule type" value="Genomic_DNA"/>
</dbReference>
<dbReference type="Proteomes" id="UP000233414">
    <property type="component" value="Unassembled WGS sequence"/>
</dbReference>
<dbReference type="CDD" id="cd05214">
    <property type="entry name" value="GAPDH_I_N"/>
    <property type="match status" value="1"/>
</dbReference>
<dbReference type="GO" id="GO:0051287">
    <property type="term" value="F:NAD binding"/>
    <property type="evidence" value="ECO:0007669"/>
    <property type="project" value="InterPro"/>
</dbReference>
<feature type="binding site" evidence="4">
    <location>
        <position position="242"/>
    </location>
    <ligand>
        <name>D-glyceraldehyde 3-phosphate</name>
        <dbReference type="ChEBI" id="CHEBI:59776"/>
    </ligand>
</feature>
<feature type="binding site" evidence="5">
    <location>
        <position position="128"/>
    </location>
    <ligand>
        <name>NAD(+)</name>
        <dbReference type="ChEBI" id="CHEBI:57540"/>
    </ligand>
</feature>
<dbReference type="PROSITE" id="PS00071">
    <property type="entry name" value="GAPDH"/>
    <property type="match status" value="1"/>
</dbReference>
<evidence type="ECO:0000259" key="9">
    <source>
        <dbReference type="SMART" id="SM00846"/>
    </source>
</evidence>
<accession>A0A2N1UP09</accession>
<feature type="domain" description="Glyceraldehyde 3-phosphate dehydrogenase NAD(P) binding" evidence="9">
    <location>
        <begin position="4"/>
        <end position="161"/>
    </location>
</feature>
<evidence type="ECO:0000313" key="10">
    <source>
        <dbReference type="EMBL" id="PKL72598.1"/>
    </source>
</evidence>
<dbReference type="AlphaFoldDB" id="A0A2N1UP09"/>
<comment type="caution">
    <text evidence="10">The sequence shown here is derived from an EMBL/GenBank/DDBJ whole genome shotgun (WGS) entry which is preliminary data.</text>
</comment>
<evidence type="ECO:0000313" key="11">
    <source>
        <dbReference type="Proteomes" id="UP000233414"/>
    </source>
</evidence>
<keyword evidence="5" id="KW-0547">Nucleotide-binding</keyword>
<organism evidence="10 11">
    <name type="scientific">Candidatus Kuenenbacteria bacterium HGW-Kuenenbacteria-1</name>
    <dbReference type="NCBI Taxonomy" id="2013812"/>
    <lineage>
        <taxon>Bacteria</taxon>
        <taxon>Candidatus Kueneniibacteriota</taxon>
    </lineage>
</organism>
<dbReference type="EC" id="1.2.1.-" evidence="8"/>
<sequence length="344" mass="38411">MKKIRIAINGFGRIGRPSLKIILDHPELEIVAINDLTDVKTLAHLLKYDSIYGIYEKNVGFQELDKEKSVGSLIIDNKEILIFAEKDPEKLPWKQLEIDVVLECTGFFTEKEGAEKHLKAGAKKVVISAPSKSLEIPTFVLGVNEEKYNSETDHIISNASCTTNCLAPIVKVLNDNFEIKNGFMTTVHSYTNDQRILDLPHEDLRRSRAAAMSIIPTTTGAAKTVTKIIPELNGKIDGIAMRVPTSNVSIVDFVCNVSKKTNSSEVIEAFKKASKEKMKNILAVCDEPLVSVDYKKNSNSAIVDLPMLMVKDDLIKVVAWYDNEWGYSCRFVEMAKYIGNLLTL</sequence>
<dbReference type="FunFam" id="3.30.360.10:FF:000002">
    <property type="entry name" value="Glyceraldehyde-3-phosphate dehydrogenase"/>
    <property type="match status" value="1"/>
</dbReference>
<evidence type="ECO:0000256" key="5">
    <source>
        <dbReference type="PIRSR" id="PIRSR000149-3"/>
    </source>
</evidence>
<evidence type="ECO:0000256" key="6">
    <source>
        <dbReference type="PIRSR" id="PIRSR000149-4"/>
    </source>
</evidence>
<feature type="binding site" evidence="5">
    <location>
        <position position="35"/>
    </location>
    <ligand>
        <name>NAD(+)</name>
        <dbReference type="ChEBI" id="CHEBI:57540"/>
    </ligand>
</feature>
<feature type="binding site" evidence="4">
    <location>
        <position position="191"/>
    </location>
    <ligand>
        <name>D-glyceraldehyde 3-phosphate</name>
        <dbReference type="ChEBI" id="CHEBI:59776"/>
    </ligand>
</feature>
<feature type="active site" description="Nucleophile" evidence="3">
    <location>
        <position position="161"/>
    </location>
</feature>
<name>A0A2N1UP09_9BACT</name>
<dbReference type="GO" id="GO:0050661">
    <property type="term" value="F:NADP binding"/>
    <property type="evidence" value="ECO:0007669"/>
    <property type="project" value="InterPro"/>
</dbReference>
<keyword evidence="5" id="KW-0520">NAD</keyword>
<keyword evidence="2 8" id="KW-0560">Oxidoreductase</keyword>